<comment type="caution">
    <text evidence="4">The sequence shown here is derived from an EMBL/GenBank/DDBJ whole genome shotgun (WGS) entry which is preliminary data.</text>
</comment>
<evidence type="ECO:0000313" key="4">
    <source>
        <dbReference type="EMBL" id="NIH56730.1"/>
    </source>
</evidence>
<dbReference type="CDD" id="cd06193">
    <property type="entry name" value="siderophore_interacting"/>
    <property type="match status" value="1"/>
</dbReference>
<gene>
    <name evidence="4" type="ORF">FB473_001375</name>
</gene>
<organism evidence="4 5">
    <name type="scientific">Brooklawnia cerclae</name>
    <dbReference type="NCBI Taxonomy" id="349934"/>
    <lineage>
        <taxon>Bacteria</taxon>
        <taxon>Bacillati</taxon>
        <taxon>Actinomycetota</taxon>
        <taxon>Actinomycetes</taxon>
        <taxon>Propionibacteriales</taxon>
        <taxon>Propionibacteriaceae</taxon>
        <taxon>Brooklawnia</taxon>
    </lineage>
</organism>
<accession>A0ABX0SI34</accession>
<feature type="region of interest" description="Disordered" evidence="1">
    <location>
        <begin position="64"/>
        <end position="84"/>
    </location>
</feature>
<dbReference type="Pfam" id="PF04954">
    <property type="entry name" value="SIP"/>
    <property type="match status" value="1"/>
</dbReference>
<dbReference type="InterPro" id="IPR039261">
    <property type="entry name" value="FNR_nucleotide-bd"/>
</dbReference>
<proteinExistence type="predicted"/>
<evidence type="ECO:0000313" key="5">
    <source>
        <dbReference type="Proteomes" id="UP000749311"/>
    </source>
</evidence>
<evidence type="ECO:0000256" key="1">
    <source>
        <dbReference type="SAM" id="MobiDB-lite"/>
    </source>
</evidence>
<keyword evidence="5" id="KW-1185">Reference proteome</keyword>
<dbReference type="InterPro" id="IPR007037">
    <property type="entry name" value="SIP_rossman_dom"/>
</dbReference>
<dbReference type="InterPro" id="IPR013113">
    <property type="entry name" value="SIP_FAD-bd"/>
</dbReference>
<name>A0ABX0SI34_9ACTN</name>
<dbReference type="Pfam" id="PF08021">
    <property type="entry name" value="FAD_binding_9"/>
    <property type="match status" value="1"/>
</dbReference>
<dbReference type="RefSeq" id="WP_167165884.1">
    <property type="nucleotide sequence ID" value="NZ_BAAAOO010000015.1"/>
</dbReference>
<dbReference type="Gene3D" id="3.40.50.80">
    <property type="entry name" value="Nucleotide-binding domain of ferredoxin-NADP reductase (FNR) module"/>
    <property type="match status" value="1"/>
</dbReference>
<reference evidence="4 5" key="1">
    <citation type="submission" date="2020-02" db="EMBL/GenBank/DDBJ databases">
        <title>Sequencing the genomes of 1000 actinobacteria strains.</title>
        <authorList>
            <person name="Klenk H.-P."/>
        </authorList>
    </citation>
    <scope>NUCLEOTIDE SEQUENCE [LARGE SCALE GENOMIC DNA]</scope>
    <source>
        <strain evidence="4 5">DSM 19609</strain>
    </source>
</reference>
<evidence type="ECO:0000259" key="2">
    <source>
        <dbReference type="Pfam" id="PF04954"/>
    </source>
</evidence>
<dbReference type="PANTHER" id="PTHR30157:SF0">
    <property type="entry name" value="NADPH-DEPENDENT FERRIC-CHELATE REDUCTASE"/>
    <property type="match status" value="1"/>
</dbReference>
<dbReference type="Proteomes" id="UP000749311">
    <property type="component" value="Unassembled WGS sequence"/>
</dbReference>
<protein>
    <submittedName>
        <fullName evidence="4">NADPH-dependent ferric siderophore reductase</fullName>
    </submittedName>
</protein>
<feature type="domain" description="SIP-like Rossmann fold" evidence="2">
    <location>
        <begin position="147"/>
        <end position="264"/>
    </location>
</feature>
<dbReference type="PANTHER" id="PTHR30157">
    <property type="entry name" value="FERRIC REDUCTASE, NADPH-DEPENDENT"/>
    <property type="match status" value="1"/>
</dbReference>
<sequence length="282" mass="30029">MSATVPEDGGTADDALPVRGRLVTIVSVEPRSSALVRIYGTVSGRDVLDEWASANMTIRLVFPASAPGSHNTDDGRPPDRGTGPVFPSRVFTIADVDPGSRLVAIDVVKHREPSPVMAWLNQVRPGDVLGAADPRQHRLPGVGSPRILLADSSALAAVFSILTRLPVPGATSVIAAAPTDEVDLFADALKERIGDVVPRDLCVVRVPMIGDMPLSDAFAGLAVPCSASVWAAGEHEDVQAVGRRCRDEFGLPPESIQVSGYWRRDRDRGVRPGVRHRPHRGG</sequence>
<dbReference type="Gene3D" id="2.40.30.10">
    <property type="entry name" value="Translation factors"/>
    <property type="match status" value="1"/>
</dbReference>
<dbReference type="EMBL" id="JAAMOZ010000001">
    <property type="protein sequence ID" value="NIH56730.1"/>
    <property type="molecule type" value="Genomic_DNA"/>
</dbReference>
<feature type="domain" description="Siderophore-interacting FAD-binding" evidence="3">
    <location>
        <begin position="25"/>
        <end position="136"/>
    </location>
</feature>
<dbReference type="InterPro" id="IPR039374">
    <property type="entry name" value="SIP_fam"/>
</dbReference>
<evidence type="ECO:0000259" key="3">
    <source>
        <dbReference type="Pfam" id="PF08021"/>
    </source>
</evidence>